<dbReference type="Pfam" id="PF04655">
    <property type="entry name" value="APH_6_hur"/>
    <property type="match status" value="1"/>
</dbReference>
<dbReference type="InterPro" id="IPR006748">
    <property type="entry name" value="NH2Glyco/OHUrea_AB-resist_kin"/>
</dbReference>
<organism evidence="1 2">
    <name type="scientific">Streptomyces marincola</name>
    <dbReference type="NCBI Taxonomy" id="2878388"/>
    <lineage>
        <taxon>Bacteria</taxon>
        <taxon>Bacillati</taxon>
        <taxon>Actinomycetota</taxon>
        <taxon>Actinomycetes</taxon>
        <taxon>Kitasatosporales</taxon>
        <taxon>Streptomycetaceae</taxon>
        <taxon>Streptomyces</taxon>
    </lineage>
</organism>
<evidence type="ECO:0000313" key="1">
    <source>
        <dbReference type="EMBL" id="ARQ70098.1"/>
    </source>
</evidence>
<evidence type="ECO:0000313" key="2">
    <source>
        <dbReference type="Proteomes" id="UP000194218"/>
    </source>
</evidence>
<dbReference type="KEGG" id="smao:CAG99_15705"/>
<sequence>MITVPAGLAAYQEQFNGEAGRAWTEALPGLAARVLDQWRLRPTGPGRHGMVALVLPVEREDGTPAALKIRPRTEENAGEAPALRAWDGAGAVRLLAHDEATGSLLLEALDPARSLDDVPDARAACGLLAGLLARLTAVPPPPGIRHLRDVAGAMVAQAPELLPRLPRDDDRRLLADCAAATRELLPEPGESLLHWDLHYENVLAPVPGGERGEPWLAIDPEPLVGDPGFDLLPALDNRFDPAEILPRFDLMTEALSLDRDRAKGWSLARVLQNCLWDIEDGEPALSPVQTTIARTLLAHR</sequence>
<dbReference type="EMBL" id="CP021121">
    <property type="protein sequence ID" value="ARQ70098.1"/>
    <property type="molecule type" value="Genomic_DNA"/>
</dbReference>
<keyword evidence="2" id="KW-1185">Reference proteome</keyword>
<accession>A0A1W7CZ70</accession>
<dbReference type="RefSeq" id="WP_086159953.1">
    <property type="nucleotide sequence ID" value="NZ_CP021121.1"/>
</dbReference>
<dbReference type="GO" id="GO:0016773">
    <property type="term" value="F:phosphotransferase activity, alcohol group as acceptor"/>
    <property type="evidence" value="ECO:0007669"/>
    <property type="project" value="InterPro"/>
</dbReference>
<gene>
    <name evidence="1" type="ORF">CAG99_15705</name>
</gene>
<keyword evidence="1" id="KW-0808">Transferase</keyword>
<dbReference type="Proteomes" id="UP000194218">
    <property type="component" value="Chromosome"/>
</dbReference>
<proteinExistence type="predicted"/>
<dbReference type="GO" id="GO:0019748">
    <property type="term" value="P:secondary metabolic process"/>
    <property type="evidence" value="ECO:0007669"/>
    <property type="project" value="InterPro"/>
</dbReference>
<dbReference type="OrthoDB" id="3638028at2"/>
<dbReference type="AlphaFoldDB" id="A0A1W7CZ70"/>
<reference evidence="1 2" key="1">
    <citation type="submission" date="2017-05" db="EMBL/GenBank/DDBJ databases">
        <title>Complete genome sequence of Streptomyces sp. SCSIO 03032 revealed the diverse biosynthetic pathways for its bioactive secondary metabolites.</title>
        <authorList>
            <person name="Ma L."/>
            <person name="Zhu Y."/>
            <person name="Zhang W."/>
            <person name="Zhang G."/>
            <person name="Tian X."/>
            <person name="Zhang S."/>
            <person name="Zhang C."/>
        </authorList>
    </citation>
    <scope>NUCLEOTIDE SEQUENCE [LARGE SCALE GENOMIC DNA]</scope>
    <source>
        <strain evidence="1 2">SCSIO 03032</strain>
    </source>
</reference>
<name>A0A1W7CZ70_9ACTN</name>
<dbReference type="InterPro" id="IPR011009">
    <property type="entry name" value="Kinase-like_dom_sf"/>
</dbReference>
<protein>
    <submittedName>
        <fullName evidence="1">Hydroxyurea phosphotransferase</fullName>
    </submittedName>
</protein>
<dbReference type="SUPFAM" id="SSF56112">
    <property type="entry name" value="Protein kinase-like (PK-like)"/>
    <property type="match status" value="1"/>
</dbReference>